<evidence type="ECO:0000313" key="2">
    <source>
        <dbReference type="Proteomes" id="UP000268014"/>
    </source>
</evidence>
<dbReference type="InterPro" id="IPR011990">
    <property type="entry name" value="TPR-like_helical_dom_sf"/>
</dbReference>
<dbReference type="WBParaSite" id="HPLM_0000686101-mRNA-1">
    <property type="protein sequence ID" value="HPLM_0000686101-mRNA-1"/>
    <property type="gene ID" value="HPLM_0000686101"/>
</dbReference>
<keyword evidence="2" id="KW-1185">Reference proteome</keyword>
<reference evidence="1 2" key="2">
    <citation type="submission" date="2018-11" db="EMBL/GenBank/DDBJ databases">
        <authorList>
            <consortium name="Pathogen Informatics"/>
        </authorList>
    </citation>
    <scope>NUCLEOTIDE SEQUENCE [LARGE SCALE GENOMIC DNA]</scope>
    <source>
        <strain evidence="1 2">MHpl1</strain>
    </source>
</reference>
<dbReference type="OrthoDB" id="10539149at2759"/>
<organism evidence="3">
    <name type="scientific">Haemonchus placei</name>
    <name type="common">Barber's pole worm</name>
    <dbReference type="NCBI Taxonomy" id="6290"/>
    <lineage>
        <taxon>Eukaryota</taxon>
        <taxon>Metazoa</taxon>
        <taxon>Ecdysozoa</taxon>
        <taxon>Nematoda</taxon>
        <taxon>Chromadorea</taxon>
        <taxon>Rhabditida</taxon>
        <taxon>Rhabditina</taxon>
        <taxon>Rhabditomorpha</taxon>
        <taxon>Strongyloidea</taxon>
        <taxon>Trichostrongylidae</taxon>
        <taxon>Haemonchus</taxon>
    </lineage>
</organism>
<protein>
    <submittedName>
        <fullName evidence="3">TPR_REGION domain-containing protein</fullName>
    </submittedName>
</protein>
<dbReference type="Proteomes" id="UP000268014">
    <property type="component" value="Unassembled WGS sequence"/>
</dbReference>
<evidence type="ECO:0000313" key="1">
    <source>
        <dbReference type="EMBL" id="VDO30222.1"/>
    </source>
</evidence>
<dbReference type="EMBL" id="UZAF01016559">
    <property type="protein sequence ID" value="VDO30222.1"/>
    <property type="molecule type" value="Genomic_DNA"/>
</dbReference>
<name>A0A0N4W9A7_HAEPC</name>
<dbReference type="STRING" id="6290.A0A0N4W9A7"/>
<reference evidence="3" key="1">
    <citation type="submission" date="2017-02" db="UniProtKB">
        <authorList>
            <consortium name="WormBaseParasite"/>
        </authorList>
    </citation>
    <scope>IDENTIFICATION</scope>
</reference>
<dbReference type="AlphaFoldDB" id="A0A0N4W9A7"/>
<accession>A0A0N4W9A7</accession>
<evidence type="ECO:0000313" key="3">
    <source>
        <dbReference type="WBParaSite" id="HPLM_0000686101-mRNA-1"/>
    </source>
</evidence>
<gene>
    <name evidence="1" type="ORF">HPLM_LOCUS6853</name>
</gene>
<dbReference type="Gene3D" id="1.25.40.10">
    <property type="entry name" value="Tetratricopeptide repeat domain"/>
    <property type="match status" value="1"/>
</dbReference>
<sequence length="196" mass="21833">MSIDALLNLSCACANNDNDLERTISYSTVLCVAHIEVDLEMTLVEIGVLCESFSGNFEPYSEFQDEKLSLPLINEYGKWLLFFAHSYVKCVLFASCNNTTSQDFSLARQNDPTFFPEIFPVETWTGAKPVAIVPQIAEDEVPDRAREQEALAALSAAQSSRRSGNIKRAKMIIEHAVALAPNHPDILTEYGLFHEV</sequence>
<proteinExistence type="predicted"/>